<dbReference type="Proteomes" id="UP000681340">
    <property type="component" value="Unassembled WGS sequence"/>
</dbReference>
<dbReference type="AlphaFoldDB" id="A0A919VRI1"/>
<sequence length="78" mass="7955">MLSIGSVGSAGSILSVGSALSTGSALSWRSRWALLSDHSFGTALTSHDRARAVTRPPAVFAAVTLAAYAGYLVATRTC</sequence>
<keyword evidence="1" id="KW-0812">Transmembrane</keyword>
<feature type="transmembrane region" description="Helical" evidence="1">
    <location>
        <begin position="57"/>
        <end position="74"/>
    </location>
</feature>
<evidence type="ECO:0000313" key="2">
    <source>
        <dbReference type="EMBL" id="GIM76074.1"/>
    </source>
</evidence>
<keyword evidence="3" id="KW-1185">Reference proteome</keyword>
<dbReference type="EMBL" id="BOQL01000060">
    <property type="protein sequence ID" value="GIM76074.1"/>
    <property type="molecule type" value="Genomic_DNA"/>
</dbReference>
<keyword evidence="1" id="KW-1133">Transmembrane helix</keyword>
<accession>A0A919VRI1</accession>
<name>A0A919VRI1_9ACTN</name>
<evidence type="ECO:0000256" key="1">
    <source>
        <dbReference type="SAM" id="Phobius"/>
    </source>
</evidence>
<keyword evidence="1" id="KW-0472">Membrane</keyword>
<organism evidence="2 3">
    <name type="scientific">Actinoplanes auranticolor</name>
    <dbReference type="NCBI Taxonomy" id="47988"/>
    <lineage>
        <taxon>Bacteria</taxon>
        <taxon>Bacillati</taxon>
        <taxon>Actinomycetota</taxon>
        <taxon>Actinomycetes</taxon>
        <taxon>Micromonosporales</taxon>
        <taxon>Micromonosporaceae</taxon>
        <taxon>Actinoplanes</taxon>
    </lineage>
</organism>
<evidence type="ECO:0000313" key="3">
    <source>
        <dbReference type="Proteomes" id="UP000681340"/>
    </source>
</evidence>
<comment type="caution">
    <text evidence="2">The sequence shown here is derived from an EMBL/GenBank/DDBJ whole genome shotgun (WGS) entry which is preliminary data.</text>
</comment>
<reference evidence="2" key="1">
    <citation type="submission" date="2021-03" db="EMBL/GenBank/DDBJ databases">
        <title>Whole genome shotgun sequence of Actinoplanes auranticolor NBRC 12245.</title>
        <authorList>
            <person name="Komaki H."/>
            <person name="Tamura T."/>
        </authorList>
    </citation>
    <scope>NUCLEOTIDE SEQUENCE</scope>
    <source>
        <strain evidence="2">NBRC 12245</strain>
    </source>
</reference>
<proteinExistence type="predicted"/>
<protein>
    <submittedName>
        <fullName evidence="2">Uncharacterized protein</fullName>
    </submittedName>
</protein>
<gene>
    <name evidence="2" type="ORF">Aau02nite_69130</name>
</gene>